<organism evidence="1 2">
    <name type="scientific">Ceratitis capitata</name>
    <name type="common">Mediterranean fruit fly</name>
    <name type="synonym">Tephritis capitata</name>
    <dbReference type="NCBI Taxonomy" id="7213"/>
    <lineage>
        <taxon>Eukaryota</taxon>
        <taxon>Metazoa</taxon>
        <taxon>Ecdysozoa</taxon>
        <taxon>Arthropoda</taxon>
        <taxon>Hexapoda</taxon>
        <taxon>Insecta</taxon>
        <taxon>Pterygota</taxon>
        <taxon>Neoptera</taxon>
        <taxon>Endopterygota</taxon>
        <taxon>Diptera</taxon>
        <taxon>Brachycera</taxon>
        <taxon>Muscomorpha</taxon>
        <taxon>Tephritoidea</taxon>
        <taxon>Tephritidae</taxon>
        <taxon>Ceratitis</taxon>
        <taxon>Ceratitis</taxon>
    </lineage>
</organism>
<protein>
    <submittedName>
        <fullName evidence="1">(Mediterranean fruit fly) hypothetical protein</fullName>
    </submittedName>
</protein>
<feature type="non-terminal residue" evidence="1">
    <location>
        <position position="1"/>
    </location>
</feature>
<accession>A0A811USB1</accession>
<sequence>GSNVAHSSWVRAFFNRSYPCCKGPVALLALLEGLLVSHDRVFGTYQGLFVTQSHAVVEKHRFATFTLVDAAQRWAQ</sequence>
<name>A0A811USB1_CERCA</name>
<reference evidence="1" key="1">
    <citation type="submission" date="2020-11" db="EMBL/GenBank/DDBJ databases">
        <authorList>
            <person name="Whitehead M."/>
        </authorList>
    </citation>
    <scope>NUCLEOTIDE SEQUENCE</scope>
    <source>
        <strain evidence="1">EGII</strain>
    </source>
</reference>
<gene>
    <name evidence="1" type="ORF">CCAP1982_LOCUS9300</name>
</gene>
<dbReference type="Proteomes" id="UP000606786">
    <property type="component" value="Unassembled WGS sequence"/>
</dbReference>
<proteinExistence type="predicted"/>
<evidence type="ECO:0000313" key="1">
    <source>
        <dbReference type="EMBL" id="CAD7000825.1"/>
    </source>
</evidence>
<evidence type="ECO:0000313" key="2">
    <source>
        <dbReference type="Proteomes" id="UP000606786"/>
    </source>
</evidence>
<dbReference type="AlphaFoldDB" id="A0A811USB1"/>
<comment type="caution">
    <text evidence="1">The sequence shown here is derived from an EMBL/GenBank/DDBJ whole genome shotgun (WGS) entry which is preliminary data.</text>
</comment>
<dbReference type="EMBL" id="CAJHJT010000023">
    <property type="protein sequence ID" value="CAD7000825.1"/>
    <property type="molecule type" value="Genomic_DNA"/>
</dbReference>
<feature type="non-terminal residue" evidence="1">
    <location>
        <position position="76"/>
    </location>
</feature>
<keyword evidence="2" id="KW-1185">Reference proteome</keyword>